<feature type="transmembrane region" description="Helical" evidence="1">
    <location>
        <begin position="77"/>
        <end position="103"/>
    </location>
</feature>
<evidence type="ECO:0000313" key="2">
    <source>
        <dbReference type="EMBL" id="TWF54615.1"/>
    </source>
</evidence>
<name>A0A561QW79_9HYPH</name>
<gene>
    <name evidence="2" type="ORF">FHW37_103485</name>
</gene>
<reference evidence="2 3" key="1">
    <citation type="submission" date="2019-06" db="EMBL/GenBank/DDBJ databases">
        <title>Sorghum-associated microbial communities from plants grown in Nebraska, USA.</title>
        <authorList>
            <person name="Schachtman D."/>
        </authorList>
    </citation>
    <scope>NUCLEOTIDE SEQUENCE [LARGE SCALE GENOMIC DNA]</scope>
    <source>
        <strain evidence="2 3">1225</strain>
    </source>
</reference>
<sequence>MDFYVDAGKQNARRIAVYPSPTSGYHVIISLSDNNLSEPDVTVRKAQSEDEVTRLLEKEGVARTEIERRFAHPGTSLATILTTLAGSLPLGLLIAMALIPMLAPF</sequence>
<dbReference type="Proteomes" id="UP000320653">
    <property type="component" value="Unassembled WGS sequence"/>
</dbReference>
<evidence type="ECO:0000256" key="1">
    <source>
        <dbReference type="SAM" id="Phobius"/>
    </source>
</evidence>
<organism evidence="2 3">
    <name type="scientific">Neorhizobium alkalisoli</name>
    <dbReference type="NCBI Taxonomy" id="528178"/>
    <lineage>
        <taxon>Bacteria</taxon>
        <taxon>Pseudomonadati</taxon>
        <taxon>Pseudomonadota</taxon>
        <taxon>Alphaproteobacteria</taxon>
        <taxon>Hyphomicrobiales</taxon>
        <taxon>Rhizobiaceae</taxon>
        <taxon>Rhizobium/Agrobacterium group</taxon>
        <taxon>Neorhizobium</taxon>
    </lineage>
</organism>
<proteinExistence type="predicted"/>
<evidence type="ECO:0000313" key="3">
    <source>
        <dbReference type="Proteomes" id="UP000320653"/>
    </source>
</evidence>
<dbReference type="AlphaFoldDB" id="A0A561QW79"/>
<comment type="caution">
    <text evidence="2">The sequence shown here is derived from an EMBL/GenBank/DDBJ whole genome shotgun (WGS) entry which is preliminary data.</text>
</comment>
<keyword evidence="1" id="KW-1133">Transmembrane helix</keyword>
<keyword evidence="1" id="KW-0812">Transmembrane</keyword>
<accession>A0A561QW79</accession>
<dbReference type="EMBL" id="VIWP01000003">
    <property type="protein sequence ID" value="TWF54615.1"/>
    <property type="molecule type" value="Genomic_DNA"/>
</dbReference>
<protein>
    <submittedName>
        <fullName evidence="2">Uncharacterized protein</fullName>
    </submittedName>
</protein>
<keyword evidence="1" id="KW-0472">Membrane</keyword>
<dbReference type="RefSeq" id="WP_145637128.1">
    <property type="nucleotide sequence ID" value="NZ_VIWP01000003.1"/>
</dbReference>
<keyword evidence="3" id="KW-1185">Reference proteome</keyword>